<keyword evidence="6" id="KW-1185">Reference proteome</keyword>
<keyword evidence="2 3" id="KW-0378">Hydrolase</keyword>
<dbReference type="InterPro" id="IPR020084">
    <property type="entry name" value="NUDIX_hydrolase_CS"/>
</dbReference>
<dbReference type="RefSeq" id="WP_066292764.1">
    <property type="nucleotide sequence ID" value="NZ_CP016761.1"/>
</dbReference>
<comment type="cofactor">
    <cofactor evidence="1">
        <name>Mg(2+)</name>
        <dbReference type="ChEBI" id="CHEBI:18420"/>
    </cofactor>
</comment>
<dbReference type="InterPro" id="IPR015797">
    <property type="entry name" value="NUDIX_hydrolase-like_dom_sf"/>
</dbReference>
<dbReference type="SUPFAM" id="SSF55811">
    <property type="entry name" value="Nudix"/>
    <property type="match status" value="1"/>
</dbReference>
<name>A0A1B1Z8I3_9BACL</name>
<accession>A0A1B1Z8I3</accession>
<evidence type="ECO:0000256" key="1">
    <source>
        <dbReference type="ARBA" id="ARBA00001946"/>
    </source>
</evidence>
<evidence type="ECO:0000256" key="2">
    <source>
        <dbReference type="ARBA" id="ARBA00022801"/>
    </source>
</evidence>
<dbReference type="Pfam" id="PF00293">
    <property type="entry name" value="NUDIX"/>
    <property type="match status" value="1"/>
</dbReference>
<evidence type="ECO:0000259" key="4">
    <source>
        <dbReference type="PROSITE" id="PS51462"/>
    </source>
</evidence>
<gene>
    <name evidence="5" type="ORF">ABE41_016685</name>
</gene>
<dbReference type="KEGG" id="far:ABE41_016685"/>
<dbReference type="InterPro" id="IPR000086">
    <property type="entry name" value="NUDIX_hydrolase_dom"/>
</dbReference>
<dbReference type="EMBL" id="CP016761">
    <property type="protein sequence ID" value="ANX13649.1"/>
    <property type="molecule type" value="Genomic_DNA"/>
</dbReference>
<dbReference type="PRINTS" id="PR00502">
    <property type="entry name" value="NUDIXFAMILY"/>
</dbReference>
<protein>
    <recommendedName>
        <fullName evidence="4">Nudix hydrolase domain-containing protein</fullName>
    </recommendedName>
</protein>
<dbReference type="AlphaFoldDB" id="A0A1B1Z8I3"/>
<sequence length="133" mass="15124">MPKVGVFAAIFDEDGRILLTKIKYGSGNWTLPGGHLEKNESPIEGVKREVYEETGYIVEANHLIAVYSSPLKDDLVLLFKVAIVGQDSWEPNSEIEKIAFFERNELPSQLHPWNIKRIKNAFNQVTSNIHIFN</sequence>
<dbReference type="InterPro" id="IPR020476">
    <property type="entry name" value="Nudix_hydrolase"/>
</dbReference>
<organism evidence="5 6">
    <name type="scientific">Fictibacillus arsenicus</name>
    <dbReference type="NCBI Taxonomy" id="255247"/>
    <lineage>
        <taxon>Bacteria</taxon>
        <taxon>Bacillati</taxon>
        <taxon>Bacillota</taxon>
        <taxon>Bacilli</taxon>
        <taxon>Bacillales</taxon>
        <taxon>Fictibacillaceae</taxon>
        <taxon>Fictibacillus</taxon>
    </lineage>
</organism>
<dbReference type="PROSITE" id="PS51462">
    <property type="entry name" value="NUDIX"/>
    <property type="match status" value="1"/>
</dbReference>
<feature type="domain" description="Nudix hydrolase" evidence="4">
    <location>
        <begin position="1"/>
        <end position="123"/>
    </location>
</feature>
<dbReference type="PANTHER" id="PTHR43046:SF14">
    <property type="entry name" value="MUTT_NUDIX FAMILY PROTEIN"/>
    <property type="match status" value="1"/>
</dbReference>
<evidence type="ECO:0000313" key="5">
    <source>
        <dbReference type="EMBL" id="ANX13649.1"/>
    </source>
</evidence>
<dbReference type="STRING" id="255247.ABE41_016685"/>
<dbReference type="GO" id="GO:0016787">
    <property type="term" value="F:hydrolase activity"/>
    <property type="evidence" value="ECO:0007669"/>
    <property type="project" value="UniProtKB-KW"/>
</dbReference>
<evidence type="ECO:0000313" key="6">
    <source>
        <dbReference type="Proteomes" id="UP000077412"/>
    </source>
</evidence>
<evidence type="ECO:0000256" key="3">
    <source>
        <dbReference type="RuleBase" id="RU003476"/>
    </source>
</evidence>
<comment type="similarity">
    <text evidence="3">Belongs to the Nudix hydrolase family.</text>
</comment>
<proteinExistence type="inferred from homology"/>
<dbReference type="Proteomes" id="UP000077412">
    <property type="component" value="Chromosome"/>
</dbReference>
<dbReference type="Gene3D" id="3.90.79.10">
    <property type="entry name" value="Nucleoside Triphosphate Pyrophosphohydrolase"/>
    <property type="match status" value="1"/>
</dbReference>
<dbReference type="PROSITE" id="PS00893">
    <property type="entry name" value="NUDIX_BOX"/>
    <property type="match status" value="1"/>
</dbReference>
<dbReference type="PANTHER" id="PTHR43046">
    <property type="entry name" value="GDP-MANNOSE MANNOSYL HYDROLASE"/>
    <property type="match status" value="1"/>
</dbReference>
<reference evidence="5 6" key="1">
    <citation type="submission" date="2016-08" db="EMBL/GenBank/DDBJ databases">
        <title>Complete genome sequence of Fictibacillus arsenicus G25-54, a strain with toxicity to nematodes and a potential arsenic-resistance activity.</title>
        <authorList>
            <person name="Zheng Z."/>
        </authorList>
    </citation>
    <scope>NUCLEOTIDE SEQUENCE [LARGE SCALE GENOMIC DNA]</scope>
    <source>
        <strain evidence="5 6">G25-54</strain>
    </source>
</reference>